<sequence length="152" mass="18075">MPMTLVRKESYDDIIKWLKDNNVEILYFFLDGDYKTIHDRILKRGEGEDSWCMQNVKMCLDAQNNDSNATHIDTVNKSPEVIVKEIIAKRCNLCAWKPCKKVQFMEKWCGSFPKIAHLWVHRRDGLLPCQTLVHCLERNNRNITKHRYVFYL</sequence>
<name>A0A397RWH3_9MOLU</name>
<dbReference type="Gene3D" id="3.40.50.300">
    <property type="entry name" value="P-loop containing nucleotide triphosphate hydrolases"/>
    <property type="match status" value="1"/>
</dbReference>
<dbReference type="EMBL" id="QXEV01000001">
    <property type="protein sequence ID" value="RIA78523.1"/>
    <property type="molecule type" value="Genomic_DNA"/>
</dbReference>
<evidence type="ECO:0000313" key="1">
    <source>
        <dbReference type="EMBL" id="RIA78523.1"/>
    </source>
</evidence>
<organism evidence="1 2">
    <name type="scientific">Anaeroplasma bactoclasticum</name>
    <dbReference type="NCBI Taxonomy" id="2088"/>
    <lineage>
        <taxon>Bacteria</taxon>
        <taxon>Bacillati</taxon>
        <taxon>Mycoplasmatota</taxon>
        <taxon>Mollicutes</taxon>
        <taxon>Anaeroplasmatales</taxon>
        <taxon>Anaeroplasmataceae</taxon>
        <taxon>Anaeroplasma</taxon>
    </lineage>
</organism>
<accession>A0A397RWH3</accession>
<dbReference type="InterPro" id="IPR027417">
    <property type="entry name" value="P-loop_NTPase"/>
</dbReference>
<dbReference type="Proteomes" id="UP000266506">
    <property type="component" value="Unassembled WGS sequence"/>
</dbReference>
<evidence type="ECO:0000313" key="2">
    <source>
        <dbReference type="Proteomes" id="UP000266506"/>
    </source>
</evidence>
<protein>
    <recommendedName>
        <fullName evidence="3">AAA domain-containing protein</fullName>
    </recommendedName>
</protein>
<proteinExistence type="predicted"/>
<dbReference type="InParanoid" id="A0A397RWH3"/>
<comment type="caution">
    <text evidence="1">The sequence shown here is derived from an EMBL/GenBank/DDBJ whole genome shotgun (WGS) entry which is preliminary data.</text>
</comment>
<keyword evidence="2" id="KW-1185">Reference proteome</keyword>
<reference evidence="1 2" key="1">
    <citation type="submission" date="2018-08" db="EMBL/GenBank/DDBJ databases">
        <title>Genomic Encyclopedia of Archaeal and Bacterial Type Strains, Phase II (KMG-II): from individual species to whole genera.</title>
        <authorList>
            <person name="Goeker M."/>
        </authorList>
    </citation>
    <scope>NUCLEOTIDE SEQUENCE [LARGE SCALE GENOMIC DNA]</scope>
    <source>
        <strain evidence="1 2">ATCC 27112</strain>
    </source>
</reference>
<dbReference type="AlphaFoldDB" id="A0A397RWH3"/>
<evidence type="ECO:0008006" key="3">
    <source>
        <dbReference type="Google" id="ProtNLM"/>
    </source>
</evidence>
<gene>
    <name evidence="1" type="ORF">EI71_00084</name>
</gene>